<dbReference type="AlphaFoldDB" id="A0AAX2GYC4"/>
<evidence type="ECO:0000313" key="2">
    <source>
        <dbReference type="Proteomes" id="UP000215539"/>
    </source>
</evidence>
<dbReference type="EMBL" id="LT906449">
    <property type="protein sequence ID" value="SNV11028.1"/>
    <property type="molecule type" value="Genomic_DNA"/>
</dbReference>
<evidence type="ECO:0008006" key="3">
    <source>
        <dbReference type="Google" id="ProtNLM"/>
    </source>
</evidence>
<name>A0AAX2GYC4_9FLAO</name>
<accession>A0AAX2GYC4</accession>
<dbReference type="RefSeq" id="WP_074860941.1">
    <property type="nucleotide sequence ID" value="NZ_CP014227.1"/>
</dbReference>
<dbReference type="Proteomes" id="UP000215539">
    <property type="component" value="Chromosome 1"/>
</dbReference>
<gene>
    <name evidence="1" type="ORF">SAMEA44541418_01389</name>
</gene>
<evidence type="ECO:0000313" key="1">
    <source>
        <dbReference type="EMBL" id="SNV11028.1"/>
    </source>
</evidence>
<protein>
    <recommendedName>
        <fullName evidence="3">Beta-lactamase-inhibitor-like PepSY-like domain-containing protein</fullName>
    </recommendedName>
</protein>
<sequence length="137" mass="15879">MFYIVLVLSAFGVRAQEKEVVRAVGLELEGGRAMYEARYFIDKDTTAYKMVYKGKHNSKPVTTVKSTVNWWGLVKQIDIVAFKAVREGESESAYNGMDKTIVIETDRGEYRKRNGARSGYWNQLYWEITGRFEEEKE</sequence>
<reference evidence="1 2" key="1">
    <citation type="submission" date="2017-06" db="EMBL/GenBank/DDBJ databases">
        <authorList>
            <consortium name="Pathogen Informatics"/>
        </authorList>
    </citation>
    <scope>NUCLEOTIDE SEQUENCE [LARGE SCALE GENOMIC DNA]</scope>
    <source>
        <strain evidence="1 2">NCTC12947</strain>
    </source>
</reference>
<organism evidence="1 2">
    <name type="scientific">Capnocytophaga haemolytica</name>
    <dbReference type="NCBI Taxonomy" id="45243"/>
    <lineage>
        <taxon>Bacteria</taxon>
        <taxon>Pseudomonadati</taxon>
        <taxon>Bacteroidota</taxon>
        <taxon>Flavobacteriia</taxon>
        <taxon>Flavobacteriales</taxon>
        <taxon>Flavobacteriaceae</taxon>
        <taxon>Capnocytophaga</taxon>
    </lineage>
</organism>
<proteinExistence type="predicted"/>